<proteinExistence type="predicted"/>
<reference evidence="3 4" key="1">
    <citation type="submission" date="2018-01" db="EMBL/GenBank/DDBJ databases">
        <title>Draft genome sequence of Sphaerisporangium sp. 7K107.</title>
        <authorList>
            <person name="Sahin N."/>
            <person name="Saygin H."/>
            <person name="Ay H."/>
        </authorList>
    </citation>
    <scope>NUCLEOTIDE SEQUENCE [LARGE SCALE GENOMIC DNA]</scope>
    <source>
        <strain evidence="3 4">7K107</strain>
    </source>
</reference>
<name>A0A2W2I4P6_9ACTN</name>
<keyword evidence="2" id="KW-0472">Membrane</keyword>
<organism evidence="3 4">
    <name type="scientific">Spongiactinospora gelatinilytica</name>
    <dbReference type="NCBI Taxonomy" id="2666298"/>
    <lineage>
        <taxon>Bacteria</taxon>
        <taxon>Bacillati</taxon>
        <taxon>Actinomycetota</taxon>
        <taxon>Actinomycetes</taxon>
        <taxon>Streptosporangiales</taxon>
        <taxon>Streptosporangiaceae</taxon>
        <taxon>Spongiactinospora</taxon>
    </lineage>
</organism>
<comment type="caution">
    <text evidence="3">The sequence shown here is derived from an EMBL/GenBank/DDBJ whole genome shotgun (WGS) entry which is preliminary data.</text>
</comment>
<evidence type="ECO:0000313" key="3">
    <source>
        <dbReference type="EMBL" id="PZG45504.1"/>
    </source>
</evidence>
<evidence type="ECO:0000313" key="4">
    <source>
        <dbReference type="Proteomes" id="UP000248544"/>
    </source>
</evidence>
<evidence type="ECO:0000256" key="2">
    <source>
        <dbReference type="SAM" id="Phobius"/>
    </source>
</evidence>
<sequence>MSVAAAVAVIVVGAVLTFALADGPVGGSMGGAGQRIVGVILMLGGILGLLVPLFRTRSRWSGSTVRSRQDAIDDRSPPGPVAPAGRNTKRRGSRGPTADSDRPSAPGGSAGQDG</sequence>
<keyword evidence="2" id="KW-0812">Transmembrane</keyword>
<accession>A0A2W2I4P6</accession>
<protein>
    <submittedName>
        <fullName evidence="3">Uncharacterized protein</fullName>
    </submittedName>
</protein>
<keyword evidence="4" id="KW-1185">Reference proteome</keyword>
<keyword evidence="2" id="KW-1133">Transmembrane helix</keyword>
<dbReference type="Proteomes" id="UP000248544">
    <property type="component" value="Unassembled WGS sequence"/>
</dbReference>
<gene>
    <name evidence="3" type="ORF">C1I98_15385</name>
</gene>
<evidence type="ECO:0000256" key="1">
    <source>
        <dbReference type="SAM" id="MobiDB-lite"/>
    </source>
</evidence>
<dbReference type="AlphaFoldDB" id="A0A2W2I4P6"/>
<feature type="region of interest" description="Disordered" evidence="1">
    <location>
        <begin position="59"/>
        <end position="114"/>
    </location>
</feature>
<dbReference type="EMBL" id="POUA01000105">
    <property type="protein sequence ID" value="PZG45504.1"/>
    <property type="molecule type" value="Genomic_DNA"/>
</dbReference>
<feature type="transmembrane region" description="Helical" evidence="2">
    <location>
        <begin position="37"/>
        <end position="54"/>
    </location>
</feature>
<dbReference type="RefSeq" id="WP_111168155.1">
    <property type="nucleotide sequence ID" value="NZ_POUA01000105.1"/>
</dbReference>
<feature type="compositionally biased region" description="Basic and acidic residues" evidence="1">
    <location>
        <begin position="67"/>
        <end position="76"/>
    </location>
</feature>